<keyword evidence="8 15" id="KW-1133">Transmembrane helix</keyword>
<evidence type="ECO:0000256" key="12">
    <source>
        <dbReference type="ARBA" id="ARBA00048958"/>
    </source>
</evidence>
<dbReference type="GO" id="GO:0015677">
    <property type="term" value="P:copper ion import"/>
    <property type="evidence" value="ECO:0007669"/>
    <property type="project" value="TreeGrafter"/>
</dbReference>
<evidence type="ECO:0000256" key="10">
    <source>
        <dbReference type="ARBA" id="ARBA00023008"/>
    </source>
</evidence>
<reference evidence="18" key="2">
    <citation type="submission" date="2025-08" db="UniProtKB">
        <authorList>
            <consortium name="Ensembl"/>
        </authorList>
    </citation>
    <scope>IDENTIFICATION</scope>
</reference>
<dbReference type="InterPro" id="IPR051267">
    <property type="entry name" value="STEAP_metalloreductase"/>
</dbReference>
<feature type="transmembrane region" description="Helical" evidence="15">
    <location>
        <begin position="254"/>
        <end position="276"/>
    </location>
</feature>
<accession>A0A8C5I3Q9</accession>
<comment type="cofactor">
    <cofactor evidence="2">
        <name>FAD</name>
        <dbReference type="ChEBI" id="CHEBI:57692"/>
    </cofactor>
</comment>
<keyword evidence="5" id="KW-0813">Transport</keyword>
<evidence type="ECO:0000256" key="13">
    <source>
        <dbReference type="ARBA" id="ARBA00049387"/>
    </source>
</evidence>
<dbReference type="GO" id="GO:0008823">
    <property type="term" value="F:cupric reductase (NADH) activity"/>
    <property type="evidence" value="ECO:0007669"/>
    <property type="project" value="TreeGrafter"/>
</dbReference>
<dbReference type="GO" id="GO:0006826">
    <property type="term" value="P:iron ion transport"/>
    <property type="evidence" value="ECO:0007669"/>
    <property type="project" value="UniProtKB-KW"/>
</dbReference>
<feature type="region of interest" description="Disordered" evidence="14">
    <location>
        <begin position="1"/>
        <end position="23"/>
    </location>
</feature>
<feature type="domain" description="Pyrroline-5-carboxylate reductase catalytic N-terminal" evidence="17">
    <location>
        <begin position="35"/>
        <end position="122"/>
    </location>
</feature>
<feature type="domain" description="Ferric oxidoreductase" evidence="16">
    <location>
        <begin position="254"/>
        <end position="387"/>
    </location>
</feature>
<keyword evidence="5" id="KW-0410">Iron transport</keyword>
<dbReference type="Pfam" id="PF03807">
    <property type="entry name" value="F420_oxidored"/>
    <property type="match status" value="1"/>
</dbReference>
<comment type="catalytic activity">
    <reaction evidence="13">
        <text>2 Fe(2+) + NADP(+) + H(+) = 2 Fe(3+) + NADPH</text>
        <dbReference type="Rhea" id="RHEA:71767"/>
        <dbReference type="ChEBI" id="CHEBI:15378"/>
        <dbReference type="ChEBI" id="CHEBI:29033"/>
        <dbReference type="ChEBI" id="CHEBI:29034"/>
        <dbReference type="ChEBI" id="CHEBI:57783"/>
        <dbReference type="ChEBI" id="CHEBI:58349"/>
    </reaction>
    <physiologicalReaction direction="right-to-left" evidence="13">
        <dbReference type="Rhea" id="RHEA:71769"/>
    </physiologicalReaction>
</comment>
<dbReference type="Gene3D" id="3.40.50.720">
    <property type="entry name" value="NAD(P)-binding Rossmann-like Domain"/>
    <property type="match status" value="1"/>
</dbReference>
<evidence type="ECO:0000256" key="7">
    <source>
        <dbReference type="ARBA" id="ARBA00022753"/>
    </source>
</evidence>
<dbReference type="GO" id="GO:0052851">
    <property type="term" value="F:ferric-chelate reductase (NADPH) activity"/>
    <property type="evidence" value="ECO:0007669"/>
    <property type="project" value="TreeGrafter"/>
</dbReference>
<comment type="cofactor">
    <cofactor evidence="1">
        <name>heme b</name>
        <dbReference type="ChEBI" id="CHEBI:60344"/>
    </cofactor>
</comment>
<protein>
    <submittedName>
        <fullName evidence="18">STEAP family member 3, metalloreductase</fullName>
    </submittedName>
</protein>
<dbReference type="PANTHER" id="PTHR14239:SF8">
    <property type="entry name" value="METALLOREDUCTASE STEAP3"/>
    <property type="match status" value="1"/>
</dbReference>
<dbReference type="AlphaFoldDB" id="A0A8C5I3Q9"/>
<evidence type="ECO:0000313" key="18">
    <source>
        <dbReference type="Ensembl" id="ENSGWIP00000054950.1"/>
    </source>
</evidence>
<reference evidence="18" key="3">
    <citation type="submission" date="2025-09" db="UniProtKB">
        <authorList>
            <consortium name="Ensembl"/>
        </authorList>
    </citation>
    <scope>IDENTIFICATION</scope>
</reference>
<evidence type="ECO:0000259" key="17">
    <source>
        <dbReference type="Pfam" id="PF03807"/>
    </source>
</evidence>
<dbReference type="InterPro" id="IPR013130">
    <property type="entry name" value="Fe3_Rdtase_TM_dom"/>
</dbReference>
<name>A0A8C5I3Q9_GOUWI</name>
<dbReference type="GO" id="GO:0005886">
    <property type="term" value="C:plasma membrane"/>
    <property type="evidence" value="ECO:0007669"/>
    <property type="project" value="TreeGrafter"/>
</dbReference>
<evidence type="ECO:0000256" key="11">
    <source>
        <dbReference type="ARBA" id="ARBA00023136"/>
    </source>
</evidence>
<proteinExistence type="inferred from homology"/>
<evidence type="ECO:0000256" key="4">
    <source>
        <dbReference type="ARBA" id="ARBA00007729"/>
    </source>
</evidence>
<keyword evidence="19" id="KW-1185">Reference proteome</keyword>
<evidence type="ECO:0000256" key="8">
    <source>
        <dbReference type="ARBA" id="ARBA00022989"/>
    </source>
</evidence>
<comment type="subcellular location">
    <subcellularLocation>
        <location evidence="3">Endosome membrane</location>
        <topology evidence="3">Multi-pass membrane protein</topology>
    </subcellularLocation>
</comment>
<keyword evidence="5" id="KW-0408">Iron</keyword>
<keyword evidence="6 15" id="KW-0812">Transmembrane</keyword>
<keyword evidence="10" id="KW-0186">Copper</keyword>
<feature type="transmembrane region" description="Helical" evidence="15">
    <location>
        <begin position="343"/>
        <end position="363"/>
    </location>
</feature>
<dbReference type="Proteomes" id="UP000694680">
    <property type="component" value="Chromosome 21"/>
</dbReference>
<sequence length="469" mass="51660">FPGSNLQGLPPATRAHSLLPPSCQSLPPGGGGPLISIIGSGDFSRVPLHPFAGLWFRVMVGSRNPTGVAVGSFPDGVEVVSHREVVQAAERVVFVAMFPEYYHTLVGLREQLVGKVLVDVSNATRMDLRRESNAEKMAELFPQSRVVKGFNVVSAWDLQTGAHDGSKQVSNDCPESKALVLDLTRRLGFSPVDLGGLCASREIEEVPLLLFPSWGGPAHGHLSPFPLLLSLLVSEEPSTNFHWCMVMNQTLPSISLVLLALVYLPGLLAAGVQLWRGTKYQRFPAWLDVWLCRRKELGLLSFLCALLHTVYSLCLALRRAAGSTLGTIEHQQVSIESVWRSDLFLTCGILGLGVLSLLAVSSLPSVGKMLSWREFTFVQSGLGFTALTLSTMHTLFFGWDLVFHPSAYPYYMPPVHMLALVLPCLVLVGRVMVALPCVSRRLTRIRRGWERKPRPLESHVENPQRFRDV</sequence>
<feature type="transmembrane region" description="Helical" evidence="15">
    <location>
        <begin position="375"/>
        <end position="397"/>
    </location>
</feature>
<evidence type="ECO:0000256" key="2">
    <source>
        <dbReference type="ARBA" id="ARBA00001974"/>
    </source>
</evidence>
<feature type="transmembrane region" description="Helical" evidence="15">
    <location>
        <begin position="297"/>
        <end position="318"/>
    </location>
</feature>
<dbReference type="InterPro" id="IPR036291">
    <property type="entry name" value="NAD(P)-bd_dom_sf"/>
</dbReference>
<dbReference type="InterPro" id="IPR028939">
    <property type="entry name" value="P5C_Rdtase_cat_N"/>
</dbReference>
<evidence type="ECO:0000256" key="14">
    <source>
        <dbReference type="SAM" id="MobiDB-lite"/>
    </source>
</evidence>
<comment type="catalytic activity">
    <reaction evidence="12">
        <text>2 Cu(+) + NADP(+) + H(+) = 2 Cu(2+) + NADPH</text>
        <dbReference type="Rhea" id="RHEA:71771"/>
        <dbReference type="ChEBI" id="CHEBI:15378"/>
        <dbReference type="ChEBI" id="CHEBI:29036"/>
        <dbReference type="ChEBI" id="CHEBI:49552"/>
        <dbReference type="ChEBI" id="CHEBI:57783"/>
        <dbReference type="ChEBI" id="CHEBI:58349"/>
    </reaction>
    <physiologicalReaction direction="right-to-left" evidence="12">
        <dbReference type="Rhea" id="RHEA:71773"/>
    </physiologicalReaction>
</comment>
<dbReference type="SUPFAM" id="SSF51735">
    <property type="entry name" value="NAD(P)-binding Rossmann-fold domains"/>
    <property type="match status" value="1"/>
</dbReference>
<dbReference type="PANTHER" id="PTHR14239">
    <property type="entry name" value="DUDULIN-RELATED"/>
    <property type="match status" value="1"/>
</dbReference>
<keyword evidence="7" id="KW-0967">Endosome</keyword>
<organism evidence="18 19">
    <name type="scientific">Gouania willdenowi</name>
    <name type="common">Blunt-snouted clingfish</name>
    <name type="synonym">Lepadogaster willdenowi</name>
    <dbReference type="NCBI Taxonomy" id="441366"/>
    <lineage>
        <taxon>Eukaryota</taxon>
        <taxon>Metazoa</taxon>
        <taxon>Chordata</taxon>
        <taxon>Craniata</taxon>
        <taxon>Vertebrata</taxon>
        <taxon>Euteleostomi</taxon>
        <taxon>Actinopterygii</taxon>
        <taxon>Neopterygii</taxon>
        <taxon>Teleostei</taxon>
        <taxon>Neoteleostei</taxon>
        <taxon>Acanthomorphata</taxon>
        <taxon>Ovalentaria</taxon>
        <taxon>Blenniimorphae</taxon>
        <taxon>Blenniiformes</taxon>
        <taxon>Gobiesocoidei</taxon>
        <taxon>Gobiesocidae</taxon>
        <taxon>Gobiesocinae</taxon>
        <taxon>Gouania</taxon>
    </lineage>
</organism>
<evidence type="ECO:0000256" key="5">
    <source>
        <dbReference type="ARBA" id="ARBA00022496"/>
    </source>
</evidence>
<evidence type="ECO:0000256" key="15">
    <source>
        <dbReference type="SAM" id="Phobius"/>
    </source>
</evidence>
<comment type="similarity">
    <text evidence="4">Belongs to the STEAP family.</text>
</comment>
<evidence type="ECO:0000313" key="19">
    <source>
        <dbReference type="Proteomes" id="UP000694680"/>
    </source>
</evidence>
<keyword evidence="11 15" id="KW-0472">Membrane</keyword>
<evidence type="ECO:0000256" key="1">
    <source>
        <dbReference type="ARBA" id="ARBA00001970"/>
    </source>
</evidence>
<dbReference type="Pfam" id="PF01794">
    <property type="entry name" value="Ferric_reduct"/>
    <property type="match status" value="1"/>
</dbReference>
<reference evidence="18" key="1">
    <citation type="submission" date="2020-06" db="EMBL/GenBank/DDBJ databases">
        <authorList>
            <consortium name="Wellcome Sanger Institute Data Sharing"/>
        </authorList>
    </citation>
    <scope>NUCLEOTIDE SEQUENCE [LARGE SCALE GENOMIC DNA]</scope>
</reference>
<feature type="transmembrane region" description="Helical" evidence="15">
    <location>
        <begin position="417"/>
        <end position="438"/>
    </location>
</feature>
<evidence type="ECO:0000256" key="9">
    <source>
        <dbReference type="ARBA" id="ARBA00023002"/>
    </source>
</evidence>
<evidence type="ECO:0000259" key="16">
    <source>
        <dbReference type="Pfam" id="PF01794"/>
    </source>
</evidence>
<evidence type="ECO:0000256" key="3">
    <source>
        <dbReference type="ARBA" id="ARBA00004337"/>
    </source>
</evidence>
<evidence type="ECO:0000256" key="6">
    <source>
        <dbReference type="ARBA" id="ARBA00022692"/>
    </source>
</evidence>
<dbReference type="GO" id="GO:0010008">
    <property type="term" value="C:endosome membrane"/>
    <property type="evidence" value="ECO:0007669"/>
    <property type="project" value="UniProtKB-SubCell"/>
</dbReference>
<keyword evidence="5" id="KW-0406">Ion transport</keyword>
<keyword evidence="9" id="KW-0560">Oxidoreductase</keyword>
<dbReference type="Ensembl" id="ENSGWIT00000059190.1">
    <property type="protein sequence ID" value="ENSGWIP00000054950.1"/>
    <property type="gene ID" value="ENSGWIG00000026205.1"/>
</dbReference>